<dbReference type="Gene3D" id="1.10.150.240">
    <property type="entry name" value="Putative phosphatase, domain 2"/>
    <property type="match status" value="1"/>
</dbReference>
<evidence type="ECO:0000256" key="1">
    <source>
        <dbReference type="ARBA" id="ARBA00001946"/>
    </source>
</evidence>
<dbReference type="Proteomes" id="UP001595616">
    <property type="component" value="Unassembled WGS sequence"/>
</dbReference>
<dbReference type="RefSeq" id="WP_379835141.1">
    <property type="nucleotide sequence ID" value="NZ_JBHRYQ010000001.1"/>
</dbReference>
<comment type="similarity">
    <text evidence="2">Belongs to the HAD-like hydrolase superfamily. CbbY/CbbZ/Gph/YieH family.</text>
</comment>
<dbReference type="Gene3D" id="3.40.50.1000">
    <property type="entry name" value="HAD superfamily/HAD-like"/>
    <property type="match status" value="1"/>
</dbReference>
<dbReference type="InterPro" id="IPR041492">
    <property type="entry name" value="HAD_2"/>
</dbReference>
<protein>
    <submittedName>
        <fullName evidence="6">Hexitol phosphatase HxpB</fullName>
        <ecNumber evidence="6">3.1.3.22</ecNumber>
        <ecNumber evidence="6">3.1.3.50</ecNumber>
        <ecNumber evidence="6">3.1.3.68</ecNumber>
    </submittedName>
</protein>
<sequence length="223" mass="25132">MIELIKKSDIEAVIFDMDGLLVNSEPLWHIAEKIVFKAVGVTLTEEDCLLTTGLPTKNVMEYWFERRPWKGKSTSELESDLFVEIKKLLAEHSEPMLGVLEALEFFKSQNLKIGLASASPMFLIDIVLEKLGIRPYFDFVHSATLEKNNKPHPDVYLSVAKYLEVPIRNCIIFEDSLNGVKGAVASGAKVIAVPEPHFFSSSAYDITPYKIPNLLEFHSVLDF</sequence>
<dbReference type="InterPro" id="IPR023198">
    <property type="entry name" value="PGP-like_dom2"/>
</dbReference>
<keyword evidence="5" id="KW-0119">Carbohydrate metabolism</keyword>
<dbReference type="InterPro" id="IPR006439">
    <property type="entry name" value="HAD-SF_hydro_IA"/>
</dbReference>
<comment type="caution">
    <text evidence="6">The sequence shown here is derived from an EMBL/GenBank/DDBJ whole genome shotgun (WGS) entry which is preliminary data.</text>
</comment>
<name>A0ABV7YRX6_9BACT</name>
<dbReference type="SFLD" id="SFLDG01135">
    <property type="entry name" value="C1.5.6:_HAD__Beta-PGM__Phospha"/>
    <property type="match status" value="1"/>
</dbReference>
<dbReference type="InterPro" id="IPR051600">
    <property type="entry name" value="Beta-PGM-like"/>
</dbReference>
<dbReference type="SUPFAM" id="SSF56784">
    <property type="entry name" value="HAD-like"/>
    <property type="match status" value="1"/>
</dbReference>
<evidence type="ECO:0000256" key="4">
    <source>
        <dbReference type="ARBA" id="ARBA00022842"/>
    </source>
</evidence>
<evidence type="ECO:0000256" key="2">
    <source>
        <dbReference type="ARBA" id="ARBA00006171"/>
    </source>
</evidence>
<dbReference type="GO" id="GO:0003850">
    <property type="term" value="F:2-deoxyglucose-6-phosphatase activity"/>
    <property type="evidence" value="ECO:0007669"/>
    <property type="project" value="UniProtKB-EC"/>
</dbReference>
<evidence type="ECO:0000313" key="6">
    <source>
        <dbReference type="EMBL" id="MFC3809720.1"/>
    </source>
</evidence>
<dbReference type="NCBIfam" id="NF008087">
    <property type="entry name" value="PRK10826.1"/>
    <property type="match status" value="1"/>
</dbReference>
<dbReference type="Pfam" id="PF13419">
    <property type="entry name" value="HAD_2"/>
    <property type="match status" value="1"/>
</dbReference>
<dbReference type="InterPro" id="IPR036412">
    <property type="entry name" value="HAD-like_sf"/>
</dbReference>
<keyword evidence="6" id="KW-0378">Hydrolase</keyword>
<gene>
    <name evidence="6" type="primary">hxpB</name>
    <name evidence="6" type="ORF">ACFOOI_03555</name>
</gene>
<comment type="cofactor">
    <cofactor evidence="1">
        <name>Mg(2+)</name>
        <dbReference type="ChEBI" id="CHEBI:18420"/>
    </cofactor>
</comment>
<accession>A0ABV7YRX6</accession>
<keyword evidence="3" id="KW-0479">Metal-binding</keyword>
<dbReference type="NCBIfam" id="TIGR01509">
    <property type="entry name" value="HAD-SF-IA-v3"/>
    <property type="match status" value="1"/>
</dbReference>
<dbReference type="EC" id="3.1.3.50" evidence="6"/>
<dbReference type="SFLD" id="SFLDS00003">
    <property type="entry name" value="Haloacid_Dehalogenase"/>
    <property type="match status" value="1"/>
</dbReference>
<keyword evidence="7" id="KW-1185">Reference proteome</keyword>
<dbReference type="PANTHER" id="PTHR46193:SF18">
    <property type="entry name" value="HEXITOL PHOSPHATASE B"/>
    <property type="match status" value="1"/>
</dbReference>
<reference evidence="7" key="1">
    <citation type="journal article" date="2019" name="Int. J. Syst. Evol. Microbiol.">
        <title>The Global Catalogue of Microorganisms (GCM) 10K type strain sequencing project: providing services to taxonomists for standard genome sequencing and annotation.</title>
        <authorList>
            <consortium name="The Broad Institute Genomics Platform"/>
            <consortium name="The Broad Institute Genome Sequencing Center for Infectious Disease"/>
            <person name="Wu L."/>
            <person name="Ma J."/>
        </authorList>
    </citation>
    <scope>NUCLEOTIDE SEQUENCE [LARGE SCALE GENOMIC DNA]</scope>
    <source>
        <strain evidence="7">CECT 7956</strain>
    </source>
</reference>
<dbReference type="InterPro" id="IPR023214">
    <property type="entry name" value="HAD_sf"/>
</dbReference>
<keyword evidence="4" id="KW-0460">Magnesium</keyword>
<dbReference type="GO" id="GO:0050084">
    <property type="term" value="F:mannitol-1-phosphatase activity"/>
    <property type="evidence" value="ECO:0007669"/>
    <property type="project" value="UniProtKB-EC"/>
</dbReference>
<dbReference type="PANTHER" id="PTHR46193">
    <property type="entry name" value="6-PHOSPHOGLUCONATE PHOSPHATASE"/>
    <property type="match status" value="1"/>
</dbReference>
<evidence type="ECO:0000313" key="7">
    <source>
        <dbReference type="Proteomes" id="UP001595616"/>
    </source>
</evidence>
<evidence type="ECO:0000256" key="3">
    <source>
        <dbReference type="ARBA" id="ARBA00022723"/>
    </source>
</evidence>
<dbReference type="EC" id="3.1.3.22" evidence="6"/>
<dbReference type="EMBL" id="JBHRYQ010000001">
    <property type="protein sequence ID" value="MFC3809720.1"/>
    <property type="molecule type" value="Genomic_DNA"/>
</dbReference>
<organism evidence="6 7">
    <name type="scientific">Lacihabitans lacunae</name>
    <dbReference type="NCBI Taxonomy" id="1028214"/>
    <lineage>
        <taxon>Bacteria</taxon>
        <taxon>Pseudomonadati</taxon>
        <taxon>Bacteroidota</taxon>
        <taxon>Cytophagia</taxon>
        <taxon>Cytophagales</taxon>
        <taxon>Leadbetterellaceae</taxon>
        <taxon>Lacihabitans</taxon>
    </lineage>
</organism>
<dbReference type="GO" id="GO:0050286">
    <property type="term" value="F:sorbitol-6-phosphatase activity"/>
    <property type="evidence" value="ECO:0007669"/>
    <property type="project" value="UniProtKB-EC"/>
</dbReference>
<proteinExistence type="inferred from homology"/>
<dbReference type="SFLD" id="SFLDG01129">
    <property type="entry name" value="C1.5:_HAD__Beta-PGM__Phosphata"/>
    <property type="match status" value="1"/>
</dbReference>
<dbReference type="EC" id="3.1.3.68" evidence="6"/>
<evidence type="ECO:0000256" key="5">
    <source>
        <dbReference type="ARBA" id="ARBA00023277"/>
    </source>
</evidence>